<keyword evidence="4" id="KW-1185">Reference proteome</keyword>
<comment type="caution">
    <text evidence="3">The sequence shown here is derived from an EMBL/GenBank/DDBJ whole genome shotgun (WGS) entry which is preliminary data.</text>
</comment>
<feature type="coiled-coil region" evidence="1">
    <location>
        <begin position="256"/>
        <end position="308"/>
    </location>
</feature>
<sequence length="318" mass="37110">MLVQQDTRSSPRCKSNTFTELFVFRFGNAPFVFMKVNEYGIETADFENEEGKAFDWCRDYFEERNELRDGEIDIKESMQEVFRGLKFNRLADIDEVVAEDNGEGSDETSFQLVIKGSLLLALRSKNLNDKRMFYNSLKFFCDIKQQAMRNSPNKAVDEMMKSETMEYNSEGEDENEGENEKDDNHKSADDLIKDLVNKCKRHEEDICALQDTIDQRTKEFKSYITKFRELDRETKDLAESLLLSRTRSVESTSTALEDTVQMSENMSTRLKELQQRIETGKTTLQKYQQSLEAMQKEVEKRKKKAKDLAMYKMILGGK</sequence>
<name>A0A9N9AEB6_9GLOM</name>
<dbReference type="Proteomes" id="UP000789572">
    <property type="component" value="Unassembled WGS sequence"/>
</dbReference>
<organism evidence="3 4">
    <name type="scientific">Paraglomus occultum</name>
    <dbReference type="NCBI Taxonomy" id="144539"/>
    <lineage>
        <taxon>Eukaryota</taxon>
        <taxon>Fungi</taxon>
        <taxon>Fungi incertae sedis</taxon>
        <taxon>Mucoromycota</taxon>
        <taxon>Glomeromycotina</taxon>
        <taxon>Glomeromycetes</taxon>
        <taxon>Paraglomerales</taxon>
        <taxon>Paraglomeraceae</taxon>
        <taxon>Paraglomus</taxon>
    </lineage>
</organism>
<evidence type="ECO:0000256" key="2">
    <source>
        <dbReference type="SAM" id="MobiDB-lite"/>
    </source>
</evidence>
<keyword evidence="1" id="KW-0175">Coiled coil</keyword>
<evidence type="ECO:0000256" key="1">
    <source>
        <dbReference type="SAM" id="Coils"/>
    </source>
</evidence>
<dbReference type="EMBL" id="CAJVPJ010000466">
    <property type="protein sequence ID" value="CAG8527772.1"/>
    <property type="molecule type" value="Genomic_DNA"/>
</dbReference>
<reference evidence="3" key="1">
    <citation type="submission" date="2021-06" db="EMBL/GenBank/DDBJ databases">
        <authorList>
            <person name="Kallberg Y."/>
            <person name="Tangrot J."/>
            <person name="Rosling A."/>
        </authorList>
    </citation>
    <scope>NUCLEOTIDE SEQUENCE</scope>
    <source>
        <strain evidence="3">IA702</strain>
    </source>
</reference>
<dbReference type="AlphaFoldDB" id="A0A9N9AEB6"/>
<gene>
    <name evidence="3" type="ORF">POCULU_LOCUS3905</name>
</gene>
<accession>A0A9N9AEB6</accession>
<feature type="region of interest" description="Disordered" evidence="2">
    <location>
        <begin position="165"/>
        <end position="187"/>
    </location>
</feature>
<evidence type="ECO:0000313" key="4">
    <source>
        <dbReference type="Proteomes" id="UP000789572"/>
    </source>
</evidence>
<proteinExistence type="predicted"/>
<protein>
    <submittedName>
        <fullName evidence="3">9276_t:CDS:1</fullName>
    </submittedName>
</protein>
<evidence type="ECO:0000313" key="3">
    <source>
        <dbReference type="EMBL" id="CAG8527772.1"/>
    </source>
</evidence>
<feature type="compositionally biased region" description="Acidic residues" evidence="2">
    <location>
        <begin position="169"/>
        <end position="181"/>
    </location>
</feature>